<keyword evidence="4" id="KW-1185">Reference proteome</keyword>
<dbReference type="RefSeq" id="WP_007699874.1">
    <property type="nucleotide sequence ID" value="NZ_AOIQ01000012.1"/>
</dbReference>
<accession>M0BL47</accession>
<gene>
    <name evidence="3" type="ORF">C479_06916</name>
</gene>
<evidence type="ECO:0000256" key="1">
    <source>
        <dbReference type="SAM" id="Phobius"/>
    </source>
</evidence>
<protein>
    <recommendedName>
        <fullName evidence="2">SHOCT domain-containing protein</fullName>
    </recommendedName>
</protein>
<keyword evidence="1" id="KW-1133">Transmembrane helix</keyword>
<dbReference type="Pfam" id="PF09851">
    <property type="entry name" value="SHOCT"/>
    <property type="match status" value="1"/>
</dbReference>
<comment type="caution">
    <text evidence="3">The sequence shown here is derived from an EMBL/GenBank/DDBJ whole genome shotgun (WGS) entry which is preliminary data.</text>
</comment>
<dbReference type="Proteomes" id="UP000011560">
    <property type="component" value="Unassembled WGS sequence"/>
</dbReference>
<feature type="transmembrane region" description="Helical" evidence="1">
    <location>
        <begin position="12"/>
        <end position="35"/>
    </location>
</feature>
<evidence type="ECO:0000313" key="3">
    <source>
        <dbReference type="EMBL" id="ELZ11575.1"/>
    </source>
</evidence>
<feature type="domain" description="SHOCT" evidence="2">
    <location>
        <begin position="94"/>
        <end position="119"/>
    </location>
</feature>
<sequence length="123" mass="13593">MTTDTTTRRLVWLVLLLVGALIVLPTFGMWGGMMGSGPMMDGVWGDHMWGTGGPAAWMFIIGVGVQLLFLALVIGALYLGYQALHGREESTDPALDELRSAYARGDLSDEEYERRLERLENES</sequence>
<reference evidence="3 4" key="1">
    <citation type="journal article" date="2014" name="PLoS Genet.">
        <title>Phylogenetically driven sequencing of extremely halophilic archaea reveals strategies for static and dynamic osmo-response.</title>
        <authorList>
            <person name="Becker E.A."/>
            <person name="Seitzer P.M."/>
            <person name="Tritt A."/>
            <person name="Larsen D."/>
            <person name="Krusor M."/>
            <person name="Yao A.I."/>
            <person name="Wu D."/>
            <person name="Madern D."/>
            <person name="Eisen J.A."/>
            <person name="Darling A.E."/>
            <person name="Facciotti M.T."/>
        </authorList>
    </citation>
    <scope>NUCLEOTIDE SEQUENCE [LARGE SCALE GENOMIC DNA]</scope>
    <source>
        <strain evidence="3 4">JCM 14624</strain>
    </source>
</reference>
<name>M0BL47_9EURY</name>
<evidence type="ECO:0000313" key="4">
    <source>
        <dbReference type="Proteomes" id="UP000011560"/>
    </source>
</evidence>
<keyword evidence="1" id="KW-0472">Membrane</keyword>
<proteinExistence type="predicted"/>
<dbReference type="EMBL" id="AOIQ01000012">
    <property type="protein sequence ID" value="ELZ11575.1"/>
    <property type="molecule type" value="Genomic_DNA"/>
</dbReference>
<dbReference type="OrthoDB" id="53394at2157"/>
<evidence type="ECO:0000259" key="2">
    <source>
        <dbReference type="Pfam" id="PF09851"/>
    </source>
</evidence>
<dbReference type="AlphaFoldDB" id="M0BL47"/>
<organism evidence="3 4">
    <name type="scientific">Halovivax asiaticus JCM 14624</name>
    <dbReference type="NCBI Taxonomy" id="1227490"/>
    <lineage>
        <taxon>Archaea</taxon>
        <taxon>Methanobacteriati</taxon>
        <taxon>Methanobacteriota</taxon>
        <taxon>Stenosarchaea group</taxon>
        <taxon>Halobacteria</taxon>
        <taxon>Halobacteriales</taxon>
        <taxon>Natrialbaceae</taxon>
        <taxon>Halovivax</taxon>
    </lineage>
</organism>
<dbReference type="PATRIC" id="fig|1227490.4.peg.1407"/>
<dbReference type="STRING" id="1227490.C479_06916"/>
<keyword evidence="1" id="KW-0812">Transmembrane</keyword>
<dbReference type="InterPro" id="IPR018649">
    <property type="entry name" value="SHOCT"/>
</dbReference>
<feature type="transmembrane region" description="Helical" evidence="1">
    <location>
        <begin position="55"/>
        <end position="79"/>
    </location>
</feature>